<evidence type="ECO:0000256" key="2">
    <source>
        <dbReference type="ARBA" id="ARBA00022737"/>
    </source>
</evidence>
<dbReference type="SMART" id="SM00717">
    <property type="entry name" value="SANT"/>
    <property type="match status" value="2"/>
</dbReference>
<protein>
    <submittedName>
        <fullName evidence="9">Uncharacterized protein</fullName>
    </submittedName>
</protein>
<dbReference type="InterPro" id="IPR053106">
    <property type="entry name" value="Plant_Male-Germline_Reg_TFs"/>
</dbReference>
<dbReference type="GO" id="GO:0005634">
    <property type="term" value="C:nucleus"/>
    <property type="evidence" value="ECO:0007669"/>
    <property type="project" value="UniProtKB-SubCell"/>
</dbReference>
<keyword evidence="3" id="KW-0805">Transcription regulation</keyword>
<feature type="domain" description="HTH myb-type" evidence="8">
    <location>
        <begin position="100"/>
        <end position="151"/>
    </location>
</feature>
<dbReference type="AlphaFoldDB" id="A0AAN9P399"/>
<keyword evidence="10" id="KW-1185">Reference proteome</keyword>
<evidence type="ECO:0000256" key="6">
    <source>
        <dbReference type="ARBA" id="ARBA00023242"/>
    </source>
</evidence>
<dbReference type="EMBL" id="JAYWIO010000002">
    <property type="protein sequence ID" value="KAK7283834.1"/>
    <property type="molecule type" value="Genomic_DNA"/>
</dbReference>
<dbReference type="Proteomes" id="UP001372338">
    <property type="component" value="Unassembled WGS sequence"/>
</dbReference>
<feature type="domain" description="Myb-like" evidence="7">
    <location>
        <begin position="104"/>
        <end position="147"/>
    </location>
</feature>
<keyword evidence="4" id="KW-0238">DNA-binding</keyword>
<organism evidence="9 10">
    <name type="scientific">Crotalaria pallida</name>
    <name type="common">Smooth rattlebox</name>
    <name type="synonym">Crotalaria striata</name>
    <dbReference type="NCBI Taxonomy" id="3830"/>
    <lineage>
        <taxon>Eukaryota</taxon>
        <taxon>Viridiplantae</taxon>
        <taxon>Streptophyta</taxon>
        <taxon>Embryophyta</taxon>
        <taxon>Tracheophyta</taxon>
        <taxon>Spermatophyta</taxon>
        <taxon>Magnoliopsida</taxon>
        <taxon>eudicotyledons</taxon>
        <taxon>Gunneridae</taxon>
        <taxon>Pentapetalae</taxon>
        <taxon>rosids</taxon>
        <taxon>fabids</taxon>
        <taxon>Fabales</taxon>
        <taxon>Fabaceae</taxon>
        <taxon>Papilionoideae</taxon>
        <taxon>50 kb inversion clade</taxon>
        <taxon>genistoids sensu lato</taxon>
        <taxon>core genistoids</taxon>
        <taxon>Crotalarieae</taxon>
        <taxon>Crotalaria</taxon>
    </lineage>
</organism>
<feature type="domain" description="Myb-like" evidence="7">
    <location>
        <begin position="43"/>
        <end position="95"/>
    </location>
</feature>
<dbReference type="InterPro" id="IPR009057">
    <property type="entry name" value="Homeodomain-like_sf"/>
</dbReference>
<dbReference type="PROSITE" id="PS50090">
    <property type="entry name" value="MYB_LIKE"/>
    <property type="match status" value="2"/>
</dbReference>
<dbReference type="GO" id="GO:0003677">
    <property type="term" value="F:DNA binding"/>
    <property type="evidence" value="ECO:0007669"/>
    <property type="project" value="UniProtKB-KW"/>
</dbReference>
<comment type="caution">
    <text evidence="9">The sequence shown here is derived from an EMBL/GenBank/DDBJ whole genome shotgun (WGS) entry which is preliminary data.</text>
</comment>
<reference evidence="9 10" key="1">
    <citation type="submission" date="2024-01" db="EMBL/GenBank/DDBJ databases">
        <title>The genomes of 5 underutilized Papilionoideae crops provide insights into root nodulation and disease resistanc.</title>
        <authorList>
            <person name="Yuan L."/>
        </authorList>
    </citation>
    <scope>NUCLEOTIDE SEQUENCE [LARGE SCALE GENOMIC DNA]</scope>
    <source>
        <strain evidence="9">ZHUSHIDOU_FW_LH</strain>
        <tissue evidence="9">Leaf</tissue>
    </source>
</reference>
<evidence type="ECO:0000313" key="9">
    <source>
        <dbReference type="EMBL" id="KAK7283834.1"/>
    </source>
</evidence>
<name>A0AAN9P399_CROPI</name>
<dbReference type="SUPFAM" id="SSF46689">
    <property type="entry name" value="Homeodomain-like"/>
    <property type="match status" value="1"/>
</dbReference>
<evidence type="ECO:0000259" key="8">
    <source>
        <dbReference type="PROSITE" id="PS51294"/>
    </source>
</evidence>
<accession>A0AAN9P399</accession>
<dbReference type="FunFam" id="1.10.10.60:FF:000351">
    <property type="entry name" value="Transcription factor GAMYB"/>
    <property type="match status" value="1"/>
</dbReference>
<evidence type="ECO:0000259" key="7">
    <source>
        <dbReference type="PROSITE" id="PS50090"/>
    </source>
</evidence>
<evidence type="ECO:0000256" key="4">
    <source>
        <dbReference type="ARBA" id="ARBA00023125"/>
    </source>
</evidence>
<evidence type="ECO:0000313" key="10">
    <source>
        <dbReference type="Proteomes" id="UP001372338"/>
    </source>
</evidence>
<evidence type="ECO:0000256" key="3">
    <source>
        <dbReference type="ARBA" id="ARBA00023015"/>
    </source>
</evidence>
<comment type="subcellular location">
    <subcellularLocation>
        <location evidence="1">Nucleus</location>
    </subcellularLocation>
</comment>
<keyword evidence="2" id="KW-0677">Repeat</keyword>
<dbReference type="FunFam" id="1.10.10.60:FF:000060">
    <property type="entry name" value="MYB transcription factor"/>
    <property type="match status" value="1"/>
</dbReference>
<evidence type="ECO:0000256" key="5">
    <source>
        <dbReference type="ARBA" id="ARBA00023163"/>
    </source>
</evidence>
<dbReference type="InterPro" id="IPR017930">
    <property type="entry name" value="Myb_dom"/>
</dbReference>
<dbReference type="Gene3D" id="1.10.10.60">
    <property type="entry name" value="Homeodomain-like"/>
    <property type="match status" value="2"/>
</dbReference>
<dbReference type="CDD" id="cd00167">
    <property type="entry name" value="SANT"/>
    <property type="match status" value="2"/>
</dbReference>
<dbReference type="PANTHER" id="PTHR47996">
    <property type="entry name" value="TRANSCRIPTION FACTOR DUO1"/>
    <property type="match status" value="1"/>
</dbReference>
<gene>
    <name evidence="9" type="ORF">RIF29_13581</name>
</gene>
<feature type="domain" description="HTH myb-type" evidence="8">
    <location>
        <begin position="46"/>
        <end position="99"/>
    </location>
</feature>
<keyword evidence="5" id="KW-0804">Transcription</keyword>
<keyword evidence="6" id="KW-0539">Nucleus</keyword>
<proteinExistence type="predicted"/>
<evidence type="ECO:0000256" key="1">
    <source>
        <dbReference type="ARBA" id="ARBA00004123"/>
    </source>
</evidence>
<dbReference type="PROSITE" id="PS51294">
    <property type="entry name" value="HTH_MYB"/>
    <property type="match status" value="2"/>
</dbReference>
<sequence length="345" mass="40100">MLFSYFPRKLRSKRRSNHLNVVVDDDDDVVMDRERERERELDRTYIKKGPWSGEEDEVLLKHVNKYGPRDWSSIRSKGLLHRTGKSCRLRWVNKLRPNLKSGCKFSAEEERVVIELQAQFGNKWAKIATYLEGRTDNDVKNFWSSRRKRLQRLLLKPSPLKSQKNSGKTPLNQVQVEEIPACSSNQLEENQCCQYNSYPGSCMENTKEIKMIHLTDLTKPNYQNQNLESDLNAMEVKATPFHMVPSFISSSGYNLPQLPEPQMDFPLFPGCQDIIAPEPFDPNFIDIFEQKNCNQKLVTRLPTLGIEGSCQSTAIPNGFFEEFPTEMLEYFEHVPPSSDQKTFYF</sequence>
<dbReference type="PANTHER" id="PTHR47996:SF1">
    <property type="entry name" value="MYB TRANSCRIPTION FACTOR"/>
    <property type="match status" value="1"/>
</dbReference>
<dbReference type="Pfam" id="PF00249">
    <property type="entry name" value="Myb_DNA-binding"/>
    <property type="match status" value="2"/>
</dbReference>
<dbReference type="InterPro" id="IPR001005">
    <property type="entry name" value="SANT/Myb"/>
</dbReference>